<comment type="caution">
    <text evidence="4">The sequence shown here is derived from an EMBL/GenBank/DDBJ whole genome shotgun (WGS) entry which is preliminary data.</text>
</comment>
<keyword evidence="2" id="KW-1133">Transmembrane helix</keyword>
<comment type="similarity">
    <text evidence="1">Belongs to the ThrE exporter (TC 2.A.79) family.</text>
</comment>
<dbReference type="InParanoid" id="A0A286U9B7"/>
<dbReference type="EMBL" id="NBII01000008">
    <property type="protein sequence ID" value="PAV16160.1"/>
    <property type="molecule type" value="Genomic_DNA"/>
</dbReference>
<feature type="transmembrane region" description="Helical" evidence="2">
    <location>
        <begin position="105"/>
        <end position="127"/>
    </location>
</feature>
<feature type="transmembrane region" description="Helical" evidence="2">
    <location>
        <begin position="42"/>
        <end position="59"/>
    </location>
</feature>
<dbReference type="Pfam" id="PF06738">
    <property type="entry name" value="ThrE"/>
    <property type="match status" value="1"/>
</dbReference>
<name>A0A286U9B7_9AGAM</name>
<dbReference type="PANTHER" id="PTHR31082:SF4">
    <property type="entry name" value="PHEROMONE-REGULATED MEMBRANE PROTEIN 10"/>
    <property type="match status" value="1"/>
</dbReference>
<dbReference type="InterPro" id="IPR010619">
    <property type="entry name" value="ThrE-like_N"/>
</dbReference>
<feature type="transmembrane region" description="Helical" evidence="2">
    <location>
        <begin position="66"/>
        <end position="85"/>
    </location>
</feature>
<evidence type="ECO:0000313" key="4">
    <source>
        <dbReference type="EMBL" id="PAV16160.1"/>
    </source>
</evidence>
<keyword evidence="5" id="KW-1185">Reference proteome</keyword>
<dbReference type="STRING" id="2282107.A0A286U9B7"/>
<dbReference type="PANTHER" id="PTHR31082">
    <property type="entry name" value="PHEROMONE-REGULATED MEMBRANE PROTEIN 10"/>
    <property type="match status" value="1"/>
</dbReference>
<feature type="transmembrane region" description="Helical" evidence="2">
    <location>
        <begin position="279"/>
        <end position="298"/>
    </location>
</feature>
<proteinExistence type="inferred from homology"/>
<organism evidence="4 5">
    <name type="scientific">Pyrrhoderma noxium</name>
    <dbReference type="NCBI Taxonomy" id="2282107"/>
    <lineage>
        <taxon>Eukaryota</taxon>
        <taxon>Fungi</taxon>
        <taxon>Dikarya</taxon>
        <taxon>Basidiomycota</taxon>
        <taxon>Agaricomycotina</taxon>
        <taxon>Agaricomycetes</taxon>
        <taxon>Hymenochaetales</taxon>
        <taxon>Hymenochaetaceae</taxon>
        <taxon>Pyrrhoderma</taxon>
    </lineage>
</organism>
<sequence length="306" mass="33182">MSFLICGFAFGGSLNDMWVAGLMGLLVRLLQSAAEGSQLSASGAQVFTSALVSFIAQLLSSFTSRIWCFTSISSSGVISLLPGFVILMGQLDVSGGNLALGTPKVIMGVLTSLFLGFGLTLGSDVFLRLDPSARRELDKIVSEAANNTVNGFFEATNSTSNVTFVGSFTFSNETDVTMPNIVQGCYRDESWGWYLQPLPPWVSYLLVPFFVLASAMANQQHWKSRQMLVIMVIACASFSVARLCNTYLGLKNHPDYVALIGSLVASILGNSYARLFGGTAYTVMLSGILLLVPVRWFVRCRWIGFF</sequence>
<accession>A0A286U9B7</accession>
<evidence type="ECO:0000259" key="3">
    <source>
        <dbReference type="Pfam" id="PF06738"/>
    </source>
</evidence>
<protein>
    <recommendedName>
        <fullName evidence="3">Threonine/serine exporter-like N-terminal domain-containing protein</fullName>
    </recommendedName>
</protein>
<dbReference type="Proteomes" id="UP000217199">
    <property type="component" value="Unassembled WGS sequence"/>
</dbReference>
<dbReference type="GO" id="GO:0022857">
    <property type="term" value="F:transmembrane transporter activity"/>
    <property type="evidence" value="ECO:0007669"/>
    <property type="project" value="InterPro"/>
</dbReference>
<evidence type="ECO:0000256" key="1">
    <source>
        <dbReference type="ARBA" id="ARBA00034125"/>
    </source>
</evidence>
<keyword evidence="2" id="KW-0812">Transmembrane</keyword>
<evidence type="ECO:0000256" key="2">
    <source>
        <dbReference type="SAM" id="Phobius"/>
    </source>
</evidence>
<feature type="domain" description="Threonine/serine exporter-like N-terminal" evidence="3">
    <location>
        <begin position="7"/>
        <end position="123"/>
    </location>
</feature>
<dbReference type="AlphaFoldDB" id="A0A286U9B7"/>
<dbReference type="InterPro" id="IPR051361">
    <property type="entry name" value="ThrE/Ser_Exporter"/>
</dbReference>
<dbReference type="OrthoDB" id="413008at2759"/>
<keyword evidence="2" id="KW-0472">Membrane</keyword>
<reference evidence="4 5" key="1">
    <citation type="journal article" date="2017" name="Mol. Ecol.">
        <title>Comparative and population genomic landscape of Phellinus noxius: A hypervariable fungus causing root rot in trees.</title>
        <authorList>
            <person name="Chung C.L."/>
            <person name="Lee T.J."/>
            <person name="Akiba M."/>
            <person name="Lee H.H."/>
            <person name="Kuo T.H."/>
            <person name="Liu D."/>
            <person name="Ke H.M."/>
            <person name="Yokoi T."/>
            <person name="Roa M.B."/>
            <person name="Lu M.J."/>
            <person name="Chang Y.Y."/>
            <person name="Ann P.J."/>
            <person name="Tsai J.N."/>
            <person name="Chen C.Y."/>
            <person name="Tzean S.S."/>
            <person name="Ota Y."/>
            <person name="Hattori T."/>
            <person name="Sahashi N."/>
            <person name="Liou R.F."/>
            <person name="Kikuchi T."/>
            <person name="Tsai I.J."/>
        </authorList>
    </citation>
    <scope>NUCLEOTIDE SEQUENCE [LARGE SCALE GENOMIC DNA]</scope>
    <source>
        <strain evidence="4 5">FFPRI411160</strain>
    </source>
</reference>
<evidence type="ECO:0000313" key="5">
    <source>
        <dbReference type="Proteomes" id="UP000217199"/>
    </source>
</evidence>
<gene>
    <name evidence="4" type="ORF">PNOK_0778000</name>
</gene>
<feature type="transmembrane region" description="Helical" evidence="2">
    <location>
        <begin position="226"/>
        <end position="244"/>
    </location>
</feature>